<gene>
    <name evidence="1" type="ORF">SAMN05421548_11542</name>
</gene>
<accession>A0A1G6SED3</accession>
<protein>
    <recommendedName>
        <fullName evidence="3">UDP-glucose 4-epimerase</fullName>
    </recommendedName>
</protein>
<dbReference type="RefSeq" id="WP_091998657.1">
    <property type="nucleotide sequence ID" value="NZ_FMYQ01000015.1"/>
</dbReference>
<evidence type="ECO:0008006" key="3">
    <source>
        <dbReference type="Google" id="ProtNLM"/>
    </source>
</evidence>
<dbReference type="Proteomes" id="UP000198908">
    <property type="component" value="Unassembled WGS sequence"/>
</dbReference>
<keyword evidence="2" id="KW-1185">Reference proteome</keyword>
<organism evidence="1 2">
    <name type="scientific">Paraburkholderia lycopersici</name>
    <dbReference type="NCBI Taxonomy" id="416944"/>
    <lineage>
        <taxon>Bacteria</taxon>
        <taxon>Pseudomonadati</taxon>
        <taxon>Pseudomonadota</taxon>
        <taxon>Betaproteobacteria</taxon>
        <taxon>Burkholderiales</taxon>
        <taxon>Burkholderiaceae</taxon>
        <taxon>Paraburkholderia</taxon>
    </lineage>
</organism>
<evidence type="ECO:0000313" key="2">
    <source>
        <dbReference type="Proteomes" id="UP000198908"/>
    </source>
</evidence>
<evidence type="ECO:0000313" key="1">
    <source>
        <dbReference type="EMBL" id="SDD15219.1"/>
    </source>
</evidence>
<proteinExistence type="predicted"/>
<name>A0A1G6SED3_9BURK</name>
<dbReference type="AlphaFoldDB" id="A0A1G6SED3"/>
<sequence>MSLNGHVDSGAWSVEAATSPAPHGGFQCEVTVMHGSQTQRFTHAFKHHRVFESEREAVIEGLREGMLWIDLKVRHAFDV</sequence>
<dbReference type="OrthoDB" id="9154435at2"/>
<dbReference type="EMBL" id="FMYQ01000015">
    <property type="protein sequence ID" value="SDD15219.1"/>
    <property type="molecule type" value="Genomic_DNA"/>
</dbReference>
<reference evidence="2" key="1">
    <citation type="submission" date="2016-09" db="EMBL/GenBank/DDBJ databases">
        <authorList>
            <person name="Varghese N."/>
            <person name="Submissions S."/>
        </authorList>
    </citation>
    <scope>NUCLEOTIDE SEQUENCE [LARGE SCALE GENOMIC DNA]</scope>
    <source>
        <strain evidence="2">TNe-862</strain>
    </source>
</reference>